<dbReference type="EMBL" id="QENQ01000001">
    <property type="protein sequence ID" value="PVX29474.1"/>
    <property type="molecule type" value="Genomic_DNA"/>
</dbReference>
<organism evidence="2 3">
    <name type="scientific">Sphingomonas pokkalii</name>
    <dbReference type="NCBI Taxonomy" id="2175090"/>
    <lineage>
        <taxon>Bacteria</taxon>
        <taxon>Pseudomonadati</taxon>
        <taxon>Pseudomonadota</taxon>
        <taxon>Alphaproteobacteria</taxon>
        <taxon>Sphingomonadales</taxon>
        <taxon>Sphingomonadaceae</taxon>
        <taxon>Sphingomonas</taxon>
    </lineage>
</organism>
<sequence length="71" mass="7959">MHSNATDRILRLKAVLALTGLTRSTLYRKMEAGTFPASTQISTRCIGWRESAVTCWLDDPMTYEAAPTPER</sequence>
<dbReference type="PANTHER" id="PTHR36154:SF1">
    <property type="entry name" value="DNA-BINDING TRANSCRIPTIONAL ACTIVATOR ALPA"/>
    <property type="match status" value="1"/>
</dbReference>
<evidence type="ECO:0000313" key="3">
    <source>
        <dbReference type="Proteomes" id="UP000245890"/>
    </source>
</evidence>
<dbReference type="Gene3D" id="1.10.238.160">
    <property type="match status" value="1"/>
</dbReference>
<evidence type="ECO:0000313" key="1">
    <source>
        <dbReference type="EMBL" id="PVX29313.1"/>
    </source>
</evidence>
<dbReference type="AlphaFoldDB" id="A0A2U0SDW0"/>
<name>A0A2U0SDW0_9SPHN</name>
<dbReference type="PANTHER" id="PTHR36154">
    <property type="entry name" value="DNA-BINDING TRANSCRIPTIONAL ACTIVATOR ALPA"/>
    <property type="match status" value="1"/>
</dbReference>
<reference evidence="2 3" key="1">
    <citation type="submission" date="2018-05" db="EMBL/GenBank/DDBJ databases">
        <title>Description of Sphingomonas pokkalii sp nov, isolated from the rhizosphere of saline tolerant pokkali rice and its draft genome analysis.</title>
        <authorList>
            <person name="Menon R."/>
            <person name="Kumari S."/>
            <person name="Rameshkumar N."/>
        </authorList>
    </citation>
    <scope>NUCLEOTIDE SEQUENCE [LARGE SCALE GENOMIC DNA]</scope>
    <source>
        <strain evidence="2 3">L3B27</strain>
    </source>
</reference>
<proteinExistence type="predicted"/>
<dbReference type="InterPro" id="IPR010260">
    <property type="entry name" value="AlpA"/>
</dbReference>
<dbReference type="OrthoDB" id="1525365at2"/>
<dbReference type="RefSeq" id="WP_116468752.1">
    <property type="nucleotide sequence ID" value="NZ_QENQ01000001.1"/>
</dbReference>
<accession>A0A2U0SDW0</accession>
<comment type="caution">
    <text evidence="2">The sequence shown here is derived from an EMBL/GenBank/DDBJ whole genome shotgun (WGS) entry which is preliminary data.</text>
</comment>
<evidence type="ECO:0000313" key="2">
    <source>
        <dbReference type="EMBL" id="PVX29474.1"/>
    </source>
</evidence>
<keyword evidence="3" id="KW-1185">Reference proteome</keyword>
<protein>
    <submittedName>
        <fullName evidence="2">AlpA family transcriptional regulator</fullName>
    </submittedName>
</protein>
<dbReference type="InterPro" id="IPR052931">
    <property type="entry name" value="Prophage_regulatory_activator"/>
</dbReference>
<gene>
    <name evidence="1" type="ORF">DD559_08250</name>
    <name evidence="2" type="ORF">DD559_09240</name>
</gene>
<dbReference type="EMBL" id="QENQ01000001">
    <property type="protein sequence ID" value="PVX29313.1"/>
    <property type="molecule type" value="Genomic_DNA"/>
</dbReference>
<dbReference type="Proteomes" id="UP000245890">
    <property type="component" value="Unassembled WGS sequence"/>
</dbReference>
<dbReference type="Pfam" id="PF05930">
    <property type="entry name" value="Phage_AlpA"/>
    <property type="match status" value="1"/>
</dbReference>